<reference evidence="3" key="2">
    <citation type="submission" date="2025-08" db="UniProtKB">
        <authorList>
            <consortium name="RefSeq"/>
        </authorList>
    </citation>
    <scope>IDENTIFICATION</scope>
</reference>
<evidence type="ECO:0000313" key="2">
    <source>
        <dbReference type="Proteomes" id="UP001652642"/>
    </source>
</evidence>
<dbReference type="GeneID" id="140704266"/>
<keyword evidence="2" id="KW-1185">Reference proteome</keyword>
<evidence type="ECO:0000256" key="1">
    <source>
        <dbReference type="SAM" id="MobiDB-lite"/>
    </source>
</evidence>
<dbReference type="RefSeq" id="XP_072845057.1">
    <property type="nucleotide sequence ID" value="XM_072988956.1"/>
</dbReference>
<protein>
    <submittedName>
        <fullName evidence="3">Uncharacterized protein</fullName>
    </submittedName>
</protein>
<dbReference type="Proteomes" id="UP001652642">
    <property type="component" value="Chromosome 2"/>
</dbReference>
<reference evidence="2" key="1">
    <citation type="submission" date="2025-05" db="UniProtKB">
        <authorList>
            <consortium name="RefSeq"/>
        </authorList>
    </citation>
    <scope>NUCLEOTIDE SEQUENCE [LARGE SCALE GENOMIC DNA]</scope>
</reference>
<gene>
    <name evidence="3" type="primary">LOC140704266</name>
</gene>
<evidence type="ECO:0000313" key="3">
    <source>
        <dbReference type="RefSeq" id="XP_072845057.1"/>
    </source>
</evidence>
<feature type="region of interest" description="Disordered" evidence="1">
    <location>
        <begin position="1"/>
        <end position="63"/>
    </location>
</feature>
<feature type="compositionally biased region" description="Pro residues" evidence="1">
    <location>
        <begin position="1"/>
        <end position="23"/>
    </location>
</feature>
<organism evidence="2 3">
    <name type="scientific">Pogona vitticeps</name>
    <name type="common">central bearded dragon</name>
    <dbReference type="NCBI Taxonomy" id="103695"/>
    <lineage>
        <taxon>Eukaryota</taxon>
        <taxon>Metazoa</taxon>
        <taxon>Chordata</taxon>
        <taxon>Craniata</taxon>
        <taxon>Vertebrata</taxon>
        <taxon>Euteleostomi</taxon>
        <taxon>Lepidosauria</taxon>
        <taxon>Squamata</taxon>
        <taxon>Bifurcata</taxon>
        <taxon>Unidentata</taxon>
        <taxon>Episquamata</taxon>
        <taxon>Toxicofera</taxon>
        <taxon>Iguania</taxon>
        <taxon>Acrodonta</taxon>
        <taxon>Agamidae</taxon>
        <taxon>Amphibolurinae</taxon>
        <taxon>Pogona</taxon>
    </lineage>
</organism>
<proteinExistence type="predicted"/>
<sequence length="237" mass="26617">MFYPTVDPPAHPGLPLLLPPPTSHTPLPKWGQEGEGGASFSLPPSRHGAFQTGTGRGSLSPPGPSFPRHLYGLRRTLFQRGLLSKDRQADVPPQDEGLRGELTTQWVFSGAKGKNPTPESSSVCKADDLGQILLPERHFLKKEFNEIEVLLLKPHRSAGGSCLEAWKWTTETQVKNRRIRTVWKQLIRKEEKRNLEIQGEKKAEKKESCVSRSCEVFETQNRITKERVKEAAHSVKK</sequence>
<name>A0ABM5FI18_9SAUR</name>
<accession>A0ABM5FI18</accession>